<dbReference type="Gene3D" id="3.30.1490.20">
    <property type="entry name" value="ATP-grasp fold, A domain"/>
    <property type="match status" value="1"/>
</dbReference>
<protein>
    <submittedName>
        <fullName evidence="6">ATP-grasp domain-containing protein</fullName>
    </submittedName>
</protein>
<comment type="caution">
    <text evidence="6">The sequence shown here is derived from an EMBL/GenBank/DDBJ whole genome shotgun (WGS) entry which is preliminary data.</text>
</comment>
<keyword evidence="1" id="KW-0436">Ligase</keyword>
<dbReference type="EMBL" id="JAVREO010000017">
    <property type="protein sequence ID" value="MDT0269464.1"/>
    <property type="molecule type" value="Genomic_DNA"/>
</dbReference>
<evidence type="ECO:0000256" key="1">
    <source>
        <dbReference type="ARBA" id="ARBA00022598"/>
    </source>
</evidence>
<dbReference type="PROSITE" id="PS50975">
    <property type="entry name" value="ATP_GRASP"/>
    <property type="match status" value="1"/>
</dbReference>
<dbReference type="Proteomes" id="UP001183410">
    <property type="component" value="Unassembled WGS sequence"/>
</dbReference>
<evidence type="ECO:0000256" key="3">
    <source>
        <dbReference type="ARBA" id="ARBA00022840"/>
    </source>
</evidence>
<dbReference type="InterPro" id="IPR040570">
    <property type="entry name" value="LAL_C2"/>
</dbReference>
<dbReference type="PANTHER" id="PTHR43585:SF2">
    <property type="entry name" value="ATP-GRASP ENZYME FSQD"/>
    <property type="match status" value="1"/>
</dbReference>
<feature type="domain" description="ATP-grasp" evidence="5">
    <location>
        <begin position="112"/>
        <end position="308"/>
    </location>
</feature>
<organism evidence="6 7">
    <name type="scientific">Streptomyces chisholmiae</name>
    <dbReference type="NCBI Taxonomy" id="3075540"/>
    <lineage>
        <taxon>Bacteria</taxon>
        <taxon>Bacillati</taxon>
        <taxon>Actinomycetota</taxon>
        <taxon>Actinomycetes</taxon>
        <taxon>Kitasatosporales</taxon>
        <taxon>Streptomycetaceae</taxon>
        <taxon>Streptomyces</taxon>
    </lineage>
</organism>
<evidence type="ECO:0000313" key="7">
    <source>
        <dbReference type="Proteomes" id="UP001183410"/>
    </source>
</evidence>
<keyword evidence="3 4" id="KW-0067">ATP-binding</keyword>
<dbReference type="PANTHER" id="PTHR43585">
    <property type="entry name" value="FUMIPYRROLE BIOSYNTHESIS PROTEIN C"/>
    <property type="match status" value="1"/>
</dbReference>
<dbReference type="Pfam" id="PF13535">
    <property type="entry name" value="ATP-grasp_4"/>
    <property type="match status" value="1"/>
</dbReference>
<gene>
    <name evidence="6" type="ORF">RM844_24585</name>
</gene>
<keyword evidence="2 4" id="KW-0547">Nucleotide-binding</keyword>
<accession>A0ABU2JY57</accession>
<dbReference type="InterPro" id="IPR052032">
    <property type="entry name" value="ATP-dep_AA_Ligase"/>
</dbReference>
<reference evidence="7" key="1">
    <citation type="submission" date="2023-07" db="EMBL/GenBank/DDBJ databases">
        <title>30 novel species of actinomycetes from the DSMZ collection.</title>
        <authorList>
            <person name="Nouioui I."/>
        </authorList>
    </citation>
    <scope>NUCLEOTIDE SEQUENCE [LARGE SCALE GENOMIC DNA]</scope>
    <source>
        <strain evidence="7">DSM 44915</strain>
    </source>
</reference>
<dbReference type="Pfam" id="PF18603">
    <property type="entry name" value="LAL_C2"/>
    <property type="match status" value="1"/>
</dbReference>
<proteinExistence type="predicted"/>
<name>A0ABU2JY57_9ACTN</name>
<dbReference type="Gene3D" id="3.30.470.20">
    <property type="entry name" value="ATP-grasp fold, B domain"/>
    <property type="match status" value="1"/>
</dbReference>
<dbReference type="RefSeq" id="WP_311669547.1">
    <property type="nucleotide sequence ID" value="NZ_JAVREO010000017.1"/>
</dbReference>
<dbReference type="SUPFAM" id="SSF56059">
    <property type="entry name" value="Glutathione synthetase ATP-binding domain-like"/>
    <property type="match status" value="1"/>
</dbReference>
<evidence type="ECO:0000256" key="4">
    <source>
        <dbReference type="PROSITE-ProRule" id="PRU00409"/>
    </source>
</evidence>
<sequence length="428" mass="43867">MNEHVLVVGTGGGPAPLLRELGATTTLMCRIDFLGYAPALSAHHAVLGVAGQAADEQWTQLAKSVDQDRPFTRVVAFGELDQDRAAAVAGALGLPGHDPETVRLVADKRAMRERLRERGVDPTPSALVADAGELLAFLAEHGGPVVVKPLQGAGSVGVTVLREPDEAAAVGAFDRAAAGFAGVPRAGVLAERFHEGPQFSVEALSEDGEHQVLAVVRKFYEPDGYVELGHLAPAGLDAAAELAVAGLVAATLDALGVGHGPTHTEVVLTAAGPRVIETHLRLAGDEIPELVGEVTGLDYPRLVARQALGQRVLPEVRAALADPGPERYSAIWFTLPTGGGTLVAAEPPPPGAVPAGGSVETHPLLDPGDEIAHPANSDSRVAATRSRAGTAAEAVRAARAAAEAVRVRVAPPLVTRVLGTVPADGGPA</sequence>
<evidence type="ECO:0000259" key="5">
    <source>
        <dbReference type="PROSITE" id="PS50975"/>
    </source>
</evidence>
<dbReference type="Gene3D" id="3.40.50.20">
    <property type="match status" value="1"/>
</dbReference>
<keyword evidence="7" id="KW-1185">Reference proteome</keyword>
<evidence type="ECO:0000256" key="2">
    <source>
        <dbReference type="ARBA" id="ARBA00022741"/>
    </source>
</evidence>
<evidence type="ECO:0000313" key="6">
    <source>
        <dbReference type="EMBL" id="MDT0269464.1"/>
    </source>
</evidence>
<dbReference type="InterPro" id="IPR011761">
    <property type="entry name" value="ATP-grasp"/>
</dbReference>
<dbReference type="InterPro" id="IPR013815">
    <property type="entry name" value="ATP_grasp_subdomain_1"/>
</dbReference>